<dbReference type="AlphaFoldDB" id="A0A517VTR9"/>
<keyword evidence="2" id="KW-0472">Membrane</keyword>
<evidence type="ECO:0000256" key="2">
    <source>
        <dbReference type="SAM" id="Phobius"/>
    </source>
</evidence>
<dbReference type="Proteomes" id="UP000318704">
    <property type="component" value="Chromosome"/>
</dbReference>
<keyword evidence="2" id="KW-1133">Transmembrane helix</keyword>
<dbReference type="SUPFAM" id="SSF69318">
    <property type="entry name" value="Integrin alpha N-terminal domain"/>
    <property type="match status" value="1"/>
</dbReference>
<feature type="domain" description="ASPIC/UnbV" evidence="3">
    <location>
        <begin position="516"/>
        <end position="581"/>
    </location>
</feature>
<dbReference type="InterPro" id="IPR011519">
    <property type="entry name" value="UnbV_ASPIC"/>
</dbReference>
<feature type="transmembrane region" description="Helical" evidence="2">
    <location>
        <begin position="21"/>
        <end position="43"/>
    </location>
</feature>
<dbReference type="InterPro" id="IPR013517">
    <property type="entry name" value="FG-GAP"/>
</dbReference>
<reference evidence="4 5" key="1">
    <citation type="submission" date="2019-03" db="EMBL/GenBank/DDBJ databases">
        <title>Deep-cultivation of Planctomycetes and their phenomic and genomic characterization uncovers novel biology.</title>
        <authorList>
            <person name="Wiegand S."/>
            <person name="Jogler M."/>
            <person name="Boedeker C."/>
            <person name="Pinto D."/>
            <person name="Vollmers J."/>
            <person name="Rivas-Marin E."/>
            <person name="Kohn T."/>
            <person name="Peeters S.H."/>
            <person name="Heuer A."/>
            <person name="Rast P."/>
            <person name="Oberbeckmann S."/>
            <person name="Bunk B."/>
            <person name="Jeske O."/>
            <person name="Meyerdierks A."/>
            <person name="Storesund J.E."/>
            <person name="Kallscheuer N."/>
            <person name="Luecker S."/>
            <person name="Lage O.M."/>
            <person name="Pohl T."/>
            <person name="Merkel B.J."/>
            <person name="Hornburger P."/>
            <person name="Mueller R.-W."/>
            <person name="Bruemmer F."/>
            <person name="Labrenz M."/>
            <person name="Spormann A.M."/>
            <person name="Op den Camp H."/>
            <person name="Overmann J."/>
            <person name="Amann R."/>
            <person name="Jetten M.S.M."/>
            <person name="Mascher T."/>
            <person name="Medema M.H."/>
            <person name="Devos D.P."/>
            <person name="Kaster A.-K."/>
            <person name="Ovreas L."/>
            <person name="Rohde M."/>
            <person name="Galperin M.Y."/>
            <person name="Jogler C."/>
        </authorList>
    </citation>
    <scope>NUCLEOTIDE SEQUENCE [LARGE SCALE GENOMIC DNA]</scope>
    <source>
        <strain evidence="4 5">V144</strain>
    </source>
</reference>
<evidence type="ECO:0000259" key="3">
    <source>
        <dbReference type="Pfam" id="PF07593"/>
    </source>
</evidence>
<organism evidence="4 5">
    <name type="scientific">Gimesia aquarii</name>
    <dbReference type="NCBI Taxonomy" id="2527964"/>
    <lineage>
        <taxon>Bacteria</taxon>
        <taxon>Pseudomonadati</taxon>
        <taxon>Planctomycetota</taxon>
        <taxon>Planctomycetia</taxon>
        <taxon>Planctomycetales</taxon>
        <taxon>Planctomycetaceae</taxon>
        <taxon>Gimesia</taxon>
    </lineage>
</organism>
<dbReference type="EMBL" id="CP037920">
    <property type="protein sequence ID" value="QDT96369.1"/>
    <property type="molecule type" value="Genomic_DNA"/>
</dbReference>
<name>A0A517VTR9_9PLAN</name>
<accession>A0A517VTR9</accession>
<dbReference type="PANTHER" id="PTHR16026">
    <property type="entry name" value="CARTILAGE ACIDIC PROTEIN 1"/>
    <property type="match status" value="1"/>
</dbReference>
<protein>
    <submittedName>
        <fullName evidence="4">FG-GAP repeat protein</fullName>
    </submittedName>
</protein>
<proteinExistence type="predicted"/>
<dbReference type="Gene3D" id="2.130.10.130">
    <property type="entry name" value="Integrin alpha, N-terminal"/>
    <property type="match status" value="3"/>
</dbReference>
<gene>
    <name evidence="4" type="ORF">V144x_18230</name>
</gene>
<dbReference type="Pfam" id="PF13517">
    <property type="entry name" value="FG-GAP_3"/>
    <property type="match status" value="2"/>
</dbReference>
<sequence length="586" mass="63985">MQSKVLNRIGKFIRNAFFIGINSRGASIQFSVIILVLLCVLSGCTSKTPMSQPTDGKRAGTRRSEPATIDFVDVTDSLGVDFKYQNDEQAKHYTILESIGGGVAIWDFDLNGHEDLFFPGGGTFLKGKKIVGSPSVLFSQMSAGRFENASLNSKIAPSRFYSHGCTVADFDNDGFPDIVVTGYGGILCWHNSGDGTFEEISQQSGLIDPSWSTSAGWGDLNGDGYLDLYLAHYVDWTFENHPLCADSSGRKDVCPPRRFTGLDDRVFFSNADGTFRDATQEAGLVSNGKGLGVVLGDVDNDSDLDVYVANDTTNNFLYLNDGEGKFQEAALVRGVAVDDEATANGSMGVDLGDFNQDGLPDIWVANYESEAFALYKNIGNGQFLYASRETGVSAIGDIFVGFGTQFGDFDSDGDEDLVVANGHVIHFPKHTTVRQQPLILENRSSQFSRLKFEEANYLSQLHYGRGVAIGDLDNDGDLDLVFANCNERSAILENQSKARSQWVKIRLIGTESNRDAIGARLVFHTDQGDISRFIKGGGSYLSQSSYVVHCGFPKEARVNGVTIFWPSGRTQTHSPIQQNHSFTLIE</sequence>
<dbReference type="InterPro" id="IPR028994">
    <property type="entry name" value="Integrin_alpha_N"/>
</dbReference>
<evidence type="ECO:0000256" key="1">
    <source>
        <dbReference type="ARBA" id="ARBA00022729"/>
    </source>
</evidence>
<dbReference type="PANTHER" id="PTHR16026:SF0">
    <property type="entry name" value="CARTILAGE ACIDIC PROTEIN 1"/>
    <property type="match status" value="1"/>
</dbReference>
<evidence type="ECO:0000313" key="4">
    <source>
        <dbReference type="EMBL" id="QDT96369.1"/>
    </source>
</evidence>
<dbReference type="InterPro" id="IPR027039">
    <property type="entry name" value="Crtac1"/>
</dbReference>
<keyword evidence="2" id="KW-0812">Transmembrane</keyword>
<keyword evidence="1" id="KW-0732">Signal</keyword>
<dbReference type="KEGG" id="gaw:V144x_18230"/>
<dbReference type="Pfam" id="PF07593">
    <property type="entry name" value="UnbV_ASPIC"/>
    <property type="match status" value="1"/>
</dbReference>
<evidence type="ECO:0000313" key="5">
    <source>
        <dbReference type="Proteomes" id="UP000318704"/>
    </source>
</evidence>